<dbReference type="STRING" id="1849047.A0A3D8STV0"/>
<proteinExistence type="predicted"/>
<feature type="region of interest" description="Disordered" evidence="1">
    <location>
        <begin position="1"/>
        <end position="74"/>
    </location>
</feature>
<sequence>MVGLSETPPILEEQAEGLATQSSLREHTPPGSSGQSLQSTSTPLTSKGSSIDAGSISATDDDASNSDRAATTSVTSNVWKFDKENGRTYHGYRSGVYYYPNDPKESERLDFQYNVIQEALSNKLHFAPINNPRTVLDIGTGTGIWAIEMGDAYPDALIEATDLSPIQPEVVPENVQFIIDDAAEEDWAVPENHYDFIHTRIMMGSFEDFGQIIRRGFKYTKPGGWMESQDVMHPPFSDDGSMPADWPFRQWSKDIEDAARDAGRPLRTANKMKRWFIEAGFVDVHERFIKLPINTWPRDKRVKILGHWWAENLLSGLQGFSLALLSRVYNWSKEEIEVYLVNVRKAIVDRKVHAYHKFYTVWGRKPLPHEVVTPKARASGGLDTASSGKEPSQQVPDPDMICAEPIVPDPQLSDAPTDLPPLPPPLMAEEEFVRD</sequence>
<dbReference type="GO" id="GO:0008168">
    <property type="term" value="F:methyltransferase activity"/>
    <property type="evidence" value="ECO:0007669"/>
    <property type="project" value="UniProtKB-KW"/>
</dbReference>
<dbReference type="PANTHER" id="PTHR43591:SF14">
    <property type="entry name" value="METHYLTRANSFERASE"/>
    <property type="match status" value="1"/>
</dbReference>
<evidence type="ECO:0000313" key="3">
    <source>
        <dbReference type="Proteomes" id="UP000256645"/>
    </source>
</evidence>
<keyword evidence="3" id="KW-1185">Reference proteome</keyword>
<dbReference type="InterPro" id="IPR029063">
    <property type="entry name" value="SAM-dependent_MTases_sf"/>
</dbReference>
<dbReference type="Pfam" id="PF13489">
    <property type="entry name" value="Methyltransf_23"/>
    <property type="match status" value="1"/>
</dbReference>
<dbReference type="CDD" id="cd02440">
    <property type="entry name" value="AdoMet_MTases"/>
    <property type="match status" value="1"/>
</dbReference>
<comment type="caution">
    <text evidence="2">The sequence shown here is derived from an EMBL/GenBank/DDBJ whole genome shotgun (WGS) entry which is preliminary data.</text>
</comment>
<gene>
    <name evidence="2" type="ORF">BP6252_01716</name>
</gene>
<dbReference type="AlphaFoldDB" id="A0A3D8STV0"/>
<dbReference type="Gene3D" id="3.40.50.150">
    <property type="entry name" value="Vaccinia Virus protein VP39"/>
    <property type="match status" value="1"/>
</dbReference>
<dbReference type="PANTHER" id="PTHR43591">
    <property type="entry name" value="METHYLTRANSFERASE"/>
    <property type="match status" value="1"/>
</dbReference>
<dbReference type="EMBL" id="PDLM01000001">
    <property type="protein sequence ID" value="RDW89684.1"/>
    <property type="molecule type" value="Genomic_DNA"/>
</dbReference>
<dbReference type="GO" id="GO:0032259">
    <property type="term" value="P:methylation"/>
    <property type="evidence" value="ECO:0007669"/>
    <property type="project" value="UniProtKB-KW"/>
</dbReference>
<dbReference type="OrthoDB" id="2013972at2759"/>
<evidence type="ECO:0000256" key="1">
    <source>
        <dbReference type="SAM" id="MobiDB-lite"/>
    </source>
</evidence>
<dbReference type="Proteomes" id="UP000256645">
    <property type="component" value="Unassembled WGS sequence"/>
</dbReference>
<evidence type="ECO:0000313" key="2">
    <source>
        <dbReference type="EMBL" id="RDW89684.1"/>
    </source>
</evidence>
<keyword evidence="2" id="KW-0489">Methyltransferase</keyword>
<keyword evidence="2" id="KW-0808">Transferase</keyword>
<name>A0A3D8STV0_9HELO</name>
<dbReference type="SUPFAM" id="SSF53335">
    <property type="entry name" value="S-adenosyl-L-methionine-dependent methyltransferases"/>
    <property type="match status" value="1"/>
</dbReference>
<feature type="region of interest" description="Disordered" evidence="1">
    <location>
        <begin position="377"/>
        <end position="435"/>
    </location>
</feature>
<protein>
    <submittedName>
        <fullName evidence="2">S-adenosyl-L-methionine-dependent methyltransferase-22</fullName>
    </submittedName>
</protein>
<accession>A0A3D8STV0</accession>
<reference evidence="2 3" key="1">
    <citation type="journal article" date="2018" name="IMA Fungus">
        <title>IMA Genome-F 9: Draft genome sequence of Annulohypoxylon stygium, Aspergillus mulundensis, Berkeleyomyces basicola (syn. Thielaviopsis basicola), Ceratocystis smalleyi, two Cercospora beticola strains, Coleophoma cylindrospora, Fusarium fracticaudum, Phialophora cf. hyalina, and Morchella septimelata.</title>
        <authorList>
            <person name="Wingfield B.D."/>
            <person name="Bills G.F."/>
            <person name="Dong Y."/>
            <person name="Huang W."/>
            <person name="Nel W.J."/>
            <person name="Swalarsk-Parry B.S."/>
            <person name="Vaghefi N."/>
            <person name="Wilken P.M."/>
            <person name="An Z."/>
            <person name="de Beer Z.W."/>
            <person name="De Vos L."/>
            <person name="Chen L."/>
            <person name="Duong T.A."/>
            <person name="Gao Y."/>
            <person name="Hammerbacher A."/>
            <person name="Kikkert J.R."/>
            <person name="Li Y."/>
            <person name="Li H."/>
            <person name="Li K."/>
            <person name="Li Q."/>
            <person name="Liu X."/>
            <person name="Ma X."/>
            <person name="Naidoo K."/>
            <person name="Pethybridge S.J."/>
            <person name="Sun J."/>
            <person name="Steenkamp E.T."/>
            <person name="van der Nest M.A."/>
            <person name="van Wyk S."/>
            <person name="Wingfield M.J."/>
            <person name="Xiong C."/>
            <person name="Yue Q."/>
            <person name="Zhang X."/>
        </authorList>
    </citation>
    <scope>NUCLEOTIDE SEQUENCE [LARGE SCALE GENOMIC DNA]</scope>
    <source>
        <strain evidence="2 3">BP6252</strain>
    </source>
</reference>
<feature type="compositionally biased region" description="Polar residues" evidence="1">
    <location>
        <begin position="384"/>
        <end position="395"/>
    </location>
</feature>
<organism evidence="2 3">
    <name type="scientific">Coleophoma cylindrospora</name>
    <dbReference type="NCBI Taxonomy" id="1849047"/>
    <lineage>
        <taxon>Eukaryota</taxon>
        <taxon>Fungi</taxon>
        <taxon>Dikarya</taxon>
        <taxon>Ascomycota</taxon>
        <taxon>Pezizomycotina</taxon>
        <taxon>Leotiomycetes</taxon>
        <taxon>Helotiales</taxon>
        <taxon>Dermateaceae</taxon>
        <taxon>Coleophoma</taxon>
    </lineage>
</organism>
<feature type="compositionally biased region" description="Low complexity" evidence="1">
    <location>
        <begin position="29"/>
        <end position="46"/>
    </location>
</feature>